<proteinExistence type="predicted"/>
<accession>A0ABN6HWG7</accession>
<protein>
    <submittedName>
        <fullName evidence="1">Uncharacterized protein</fullName>
    </submittedName>
</protein>
<name>A0ABN6HWG7_9FLAO</name>
<dbReference type="RefSeq" id="WP_221257853.1">
    <property type="nucleotide sequence ID" value="NZ_AP024749.1"/>
</dbReference>
<evidence type="ECO:0000313" key="1">
    <source>
        <dbReference type="EMBL" id="BCY28743.1"/>
    </source>
</evidence>
<sequence>MGYLADIYVIKKTRSKKLADDFLNHFLPNRKESSSEYLIPEYSDNPTHEFENTDELMSFLEKNENYPNRIYWRNTDEKNLNKHGMIFYNEDGTMIFGISRNAEMSGNLNTENEDQCLIEMKKYFDTNLGYVQYENPPADSYEEFVEIVNNLEK</sequence>
<dbReference type="Proteomes" id="UP000825258">
    <property type="component" value="Chromosome"/>
</dbReference>
<keyword evidence="2" id="KW-1185">Reference proteome</keyword>
<gene>
    <name evidence="1" type="ORF">KK2020170_16110</name>
</gene>
<organism evidence="1 2">
    <name type="scientific">Flavobacterium okayamense</name>
    <dbReference type="NCBI Taxonomy" id="2830782"/>
    <lineage>
        <taxon>Bacteria</taxon>
        <taxon>Pseudomonadati</taxon>
        <taxon>Bacteroidota</taxon>
        <taxon>Flavobacteriia</taxon>
        <taxon>Flavobacteriales</taxon>
        <taxon>Flavobacteriaceae</taxon>
        <taxon>Flavobacterium</taxon>
    </lineage>
</organism>
<dbReference type="EMBL" id="AP024749">
    <property type="protein sequence ID" value="BCY28743.1"/>
    <property type="molecule type" value="Genomic_DNA"/>
</dbReference>
<reference evidence="1 2" key="1">
    <citation type="submission" date="2021-06" db="EMBL/GenBank/DDBJ databases">
        <title>Whole genome sequences of Flavobacterium sp. KK2020170 and assembly.</title>
        <authorList>
            <person name="Kitahara K."/>
            <person name="Miyoshi S."/>
            <person name="Uesaka K."/>
        </authorList>
    </citation>
    <scope>NUCLEOTIDE SEQUENCE [LARGE SCALE GENOMIC DNA]</scope>
    <source>
        <strain evidence="1 2">KK2020170</strain>
    </source>
</reference>
<evidence type="ECO:0000313" key="2">
    <source>
        <dbReference type="Proteomes" id="UP000825258"/>
    </source>
</evidence>